<dbReference type="Proteomes" id="UP000305906">
    <property type="component" value="Unassembled WGS sequence"/>
</dbReference>
<dbReference type="AlphaFoldDB" id="A0A5R9FKY5"/>
<protein>
    <submittedName>
        <fullName evidence="1">Uncharacterized protein</fullName>
    </submittedName>
</protein>
<evidence type="ECO:0000313" key="2">
    <source>
        <dbReference type="Proteomes" id="UP000305906"/>
    </source>
</evidence>
<comment type="caution">
    <text evidence="1">The sequence shown here is derived from an EMBL/GenBank/DDBJ whole genome shotgun (WGS) entry which is preliminary data.</text>
</comment>
<reference evidence="1 2" key="1">
    <citation type="submission" date="2019-05" db="EMBL/GenBank/DDBJ databases">
        <title>Streptomyces sp. NEAU-C151, a novel actinomycete isolated from soil.</title>
        <authorList>
            <person name="Han L."/>
            <person name="Jiang H."/>
        </authorList>
    </citation>
    <scope>NUCLEOTIDE SEQUENCE [LARGE SCALE GENOMIC DNA]</scope>
    <source>
        <strain evidence="1 2">NEAU-C151</strain>
    </source>
</reference>
<sequence>MPQENPELHLVFQPVVGEVLAVRSRDFETLESAVARVSEALEQGSSLRFELNGREDAAGGVVLVNCANVVAVKVRPEAARGADDGQYL</sequence>
<accession>A0A5R9FKY5</accession>
<name>A0A5R9FKY5_9ACTN</name>
<keyword evidence="2" id="KW-1185">Reference proteome</keyword>
<organism evidence="1 2">
    <name type="scientific">Streptomyces montanus</name>
    <dbReference type="NCBI Taxonomy" id="2580423"/>
    <lineage>
        <taxon>Bacteria</taxon>
        <taxon>Bacillati</taxon>
        <taxon>Actinomycetota</taxon>
        <taxon>Actinomycetes</taxon>
        <taxon>Kitasatosporales</taxon>
        <taxon>Streptomycetaceae</taxon>
        <taxon>Streptomyces</taxon>
    </lineage>
</organism>
<gene>
    <name evidence="1" type="ORF">FE633_32330</name>
</gene>
<evidence type="ECO:0000313" key="1">
    <source>
        <dbReference type="EMBL" id="TLS42208.1"/>
    </source>
</evidence>
<dbReference type="RefSeq" id="WP_138048733.1">
    <property type="nucleotide sequence ID" value="NZ_VBZC01000044.1"/>
</dbReference>
<dbReference type="EMBL" id="VBZC01000044">
    <property type="protein sequence ID" value="TLS42208.1"/>
    <property type="molecule type" value="Genomic_DNA"/>
</dbReference>
<proteinExistence type="predicted"/>